<dbReference type="Gene3D" id="1.10.3680.10">
    <property type="entry name" value="TerB-like"/>
    <property type="match status" value="1"/>
</dbReference>
<reference evidence="6" key="1">
    <citation type="submission" date="2010-05" db="EMBL/GenBank/DDBJ databases">
        <title>The genome sequence of Magnaporthe poae strain ATCC 64411.</title>
        <authorList>
            <person name="Ma L.-J."/>
            <person name="Dead R."/>
            <person name="Young S."/>
            <person name="Zeng Q."/>
            <person name="Koehrsen M."/>
            <person name="Alvarado L."/>
            <person name="Berlin A."/>
            <person name="Chapman S.B."/>
            <person name="Chen Z."/>
            <person name="Freedman E."/>
            <person name="Gellesch M."/>
            <person name="Goldberg J."/>
            <person name="Griggs A."/>
            <person name="Gujja S."/>
            <person name="Heilman E.R."/>
            <person name="Heiman D."/>
            <person name="Hepburn T."/>
            <person name="Howarth C."/>
            <person name="Jen D."/>
            <person name="Larson L."/>
            <person name="Mehta T."/>
            <person name="Neiman D."/>
            <person name="Pearson M."/>
            <person name="Roberts A."/>
            <person name="Saif S."/>
            <person name="Shea T."/>
            <person name="Shenoy N."/>
            <person name="Sisk P."/>
            <person name="Stolte C."/>
            <person name="Sykes S."/>
            <person name="Walk T."/>
            <person name="White J."/>
            <person name="Yandava C."/>
            <person name="Haas B."/>
            <person name="Nusbaum C."/>
            <person name="Birren B."/>
        </authorList>
    </citation>
    <scope>NUCLEOTIDE SEQUENCE [LARGE SCALE GENOMIC DNA]</scope>
    <source>
        <strain evidence="6">ATCC 64411 / 73-15</strain>
    </source>
</reference>
<proteinExistence type="inferred from homology"/>
<dbReference type="SMART" id="SM00645">
    <property type="entry name" value="Pept_C1"/>
    <property type="match status" value="1"/>
</dbReference>
<dbReference type="eggNOG" id="KOG1543">
    <property type="taxonomic scope" value="Eukaryota"/>
</dbReference>
<keyword evidence="6" id="KW-1185">Reference proteome</keyword>
<protein>
    <recommendedName>
        <fullName evidence="3">Peptidase C1A papain C-terminal domain-containing protein</fullName>
    </recommendedName>
</protein>
<evidence type="ECO:0000259" key="3">
    <source>
        <dbReference type="SMART" id="SM00645"/>
    </source>
</evidence>
<dbReference type="STRING" id="644358.A0A0C4EAX4"/>
<evidence type="ECO:0000313" key="5">
    <source>
        <dbReference type="EnsemblFungi" id="MAPG_09811T0"/>
    </source>
</evidence>
<dbReference type="GO" id="GO:0006508">
    <property type="term" value="P:proteolysis"/>
    <property type="evidence" value="ECO:0007669"/>
    <property type="project" value="InterPro"/>
</dbReference>
<dbReference type="EMBL" id="GL876977">
    <property type="protein sequence ID" value="KLU91290.1"/>
    <property type="molecule type" value="Genomic_DNA"/>
</dbReference>
<dbReference type="GO" id="GO:0008234">
    <property type="term" value="F:cysteine-type peptidase activity"/>
    <property type="evidence" value="ECO:0007669"/>
    <property type="project" value="InterPro"/>
</dbReference>
<evidence type="ECO:0000256" key="1">
    <source>
        <dbReference type="ARBA" id="ARBA00008455"/>
    </source>
</evidence>
<name>A0A0C4EAX4_MAGP6</name>
<dbReference type="PANTHER" id="PTHR12411">
    <property type="entry name" value="CYSTEINE PROTEASE FAMILY C1-RELATED"/>
    <property type="match status" value="1"/>
</dbReference>
<reference evidence="5" key="4">
    <citation type="journal article" date="2015" name="G3 (Bethesda)">
        <title>Genome sequences of three phytopathogenic species of the Magnaporthaceae family of fungi.</title>
        <authorList>
            <person name="Okagaki L.H."/>
            <person name="Nunes C.C."/>
            <person name="Sailsbery J."/>
            <person name="Clay B."/>
            <person name="Brown D."/>
            <person name="John T."/>
            <person name="Oh Y."/>
            <person name="Young N."/>
            <person name="Fitzgerald M."/>
            <person name="Haas B.J."/>
            <person name="Zeng Q."/>
            <person name="Young S."/>
            <person name="Adiconis X."/>
            <person name="Fan L."/>
            <person name="Levin J.Z."/>
            <person name="Mitchell T.K."/>
            <person name="Okubara P.A."/>
            <person name="Farman M.L."/>
            <person name="Kohn L.M."/>
            <person name="Birren B."/>
            <person name="Ma L.-J."/>
            <person name="Dean R.A."/>
        </authorList>
    </citation>
    <scope>NUCLEOTIDE SEQUENCE</scope>
    <source>
        <strain evidence="5">ATCC 64411 / 73-15</strain>
    </source>
</reference>
<feature type="compositionally biased region" description="Acidic residues" evidence="2">
    <location>
        <begin position="424"/>
        <end position="438"/>
    </location>
</feature>
<evidence type="ECO:0000256" key="2">
    <source>
        <dbReference type="SAM" id="MobiDB-lite"/>
    </source>
</evidence>
<dbReference type="SUPFAM" id="SSF54001">
    <property type="entry name" value="Cysteine proteinases"/>
    <property type="match status" value="1"/>
</dbReference>
<dbReference type="AlphaFoldDB" id="A0A0C4EAX4"/>
<sequence length="451" mass="50436">MGSFTFTQSDGSKRTVGGYQYAPCPDSAKHFDASRVELDHLPHKVDLRYFMTPVEDQEQTSSCAANATAGAYEYLVKRYKGDDGYDVSRLFIYYNARYIATPDGIGDDGSQIYNNIEGLKQYGAPSEASWPFDKDQINTEPSGEVYREAAEFVIEDTESVPTDLVAWKTALAMGHPIIFACRLYSSFQKPRKPGHVEMPTARELQGDGDGGHAMLCVGYSDPDQVFIVRNSWGTSWGINGYCYIPYRYLMDPALNWNDSWIIERLETIPPDEEHCWADDDETILEDVAGVLAGFDEEQWADLMDRMGETPLEVRLALLFLKAAGADGEVADEEWANMAEHLVPVLEQLGTHPNADALLHNTFESFNDDELVDETIALFGEFFATDVLASITAQLQETIGSDGEAHEEEQAFVDRVISEWQVGGDEAEAEEEEAEEEAAEEKAAYDYDQEEE</sequence>
<organism evidence="5 6">
    <name type="scientific">Magnaporthiopsis poae (strain ATCC 64411 / 73-15)</name>
    <name type="common">Kentucky bluegrass fungus</name>
    <name type="synonym">Magnaporthe poae</name>
    <dbReference type="NCBI Taxonomy" id="644358"/>
    <lineage>
        <taxon>Eukaryota</taxon>
        <taxon>Fungi</taxon>
        <taxon>Dikarya</taxon>
        <taxon>Ascomycota</taxon>
        <taxon>Pezizomycotina</taxon>
        <taxon>Sordariomycetes</taxon>
        <taxon>Sordariomycetidae</taxon>
        <taxon>Magnaporthales</taxon>
        <taxon>Magnaporthaceae</taxon>
        <taxon>Magnaporthiopsis</taxon>
    </lineage>
</organism>
<dbReference type="InterPro" id="IPR000668">
    <property type="entry name" value="Peptidase_C1A_C"/>
</dbReference>
<dbReference type="InterPro" id="IPR029024">
    <property type="entry name" value="TerB-like"/>
</dbReference>
<reference evidence="5" key="5">
    <citation type="submission" date="2015-06" db="UniProtKB">
        <authorList>
            <consortium name="EnsemblFungi"/>
        </authorList>
    </citation>
    <scope>IDENTIFICATION</scope>
    <source>
        <strain evidence="5">ATCC 64411</strain>
    </source>
</reference>
<dbReference type="Gene3D" id="3.90.70.10">
    <property type="entry name" value="Cysteine proteinases"/>
    <property type="match status" value="1"/>
</dbReference>
<dbReference type="Pfam" id="PF00112">
    <property type="entry name" value="Peptidase_C1"/>
    <property type="match status" value="1"/>
</dbReference>
<gene>
    <name evidence="4" type="ORF">MAPG_09811</name>
</gene>
<evidence type="ECO:0000313" key="6">
    <source>
        <dbReference type="Proteomes" id="UP000011715"/>
    </source>
</evidence>
<accession>A0A0C4EAX4</accession>
<dbReference type="OrthoDB" id="640249at2759"/>
<dbReference type="Proteomes" id="UP000011715">
    <property type="component" value="Unassembled WGS sequence"/>
</dbReference>
<dbReference type="CDD" id="cd02619">
    <property type="entry name" value="Peptidase_C1"/>
    <property type="match status" value="1"/>
</dbReference>
<dbReference type="SUPFAM" id="SSF158682">
    <property type="entry name" value="TerB-like"/>
    <property type="match status" value="1"/>
</dbReference>
<dbReference type="InterPro" id="IPR038765">
    <property type="entry name" value="Papain-like_cys_pep_sf"/>
</dbReference>
<dbReference type="EnsemblFungi" id="MAPG_09811T0">
    <property type="protein sequence ID" value="MAPG_09811T0"/>
    <property type="gene ID" value="MAPG_09811"/>
</dbReference>
<dbReference type="CDD" id="cd07177">
    <property type="entry name" value="terB_like"/>
    <property type="match status" value="1"/>
</dbReference>
<comment type="similarity">
    <text evidence="1">Belongs to the peptidase C1 family.</text>
</comment>
<dbReference type="InterPro" id="IPR013128">
    <property type="entry name" value="Peptidase_C1A"/>
</dbReference>
<evidence type="ECO:0000313" key="4">
    <source>
        <dbReference type="EMBL" id="KLU91290.1"/>
    </source>
</evidence>
<reference evidence="4" key="2">
    <citation type="submission" date="2010-05" db="EMBL/GenBank/DDBJ databases">
        <title>The Genome Sequence of Magnaporthe poae strain ATCC 64411.</title>
        <authorList>
            <consortium name="The Broad Institute Genome Sequencing Platform"/>
            <consortium name="Broad Institute Genome Sequencing Center for Infectious Disease"/>
            <person name="Ma L.-J."/>
            <person name="Dead R."/>
            <person name="Young S."/>
            <person name="Zeng Q."/>
            <person name="Koehrsen M."/>
            <person name="Alvarado L."/>
            <person name="Berlin A."/>
            <person name="Chapman S.B."/>
            <person name="Chen Z."/>
            <person name="Freedman E."/>
            <person name="Gellesch M."/>
            <person name="Goldberg J."/>
            <person name="Griggs A."/>
            <person name="Gujja S."/>
            <person name="Heilman E.R."/>
            <person name="Heiman D."/>
            <person name="Hepburn T."/>
            <person name="Howarth C."/>
            <person name="Jen D."/>
            <person name="Larson L."/>
            <person name="Mehta T."/>
            <person name="Neiman D."/>
            <person name="Pearson M."/>
            <person name="Roberts A."/>
            <person name="Saif S."/>
            <person name="Shea T."/>
            <person name="Shenoy N."/>
            <person name="Sisk P."/>
            <person name="Stolte C."/>
            <person name="Sykes S."/>
            <person name="Walk T."/>
            <person name="White J."/>
            <person name="Yandava C."/>
            <person name="Haas B."/>
            <person name="Nusbaum C."/>
            <person name="Birren B."/>
        </authorList>
    </citation>
    <scope>NUCLEOTIDE SEQUENCE</scope>
    <source>
        <strain evidence="4">ATCC 64411</strain>
    </source>
</reference>
<dbReference type="VEuPathDB" id="FungiDB:MAPG_09811"/>
<reference evidence="4" key="3">
    <citation type="submission" date="2011-03" db="EMBL/GenBank/DDBJ databases">
        <title>Annotation of Magnaporthe poae ATCC 64411.</title>
        <authorList>
            <person name="Ma L.-J."/>
            <person name="Dead R."/>
            <person name="Young S.K."/>
            <person name="Zeng Q."/>
            <person name="Gargeya S."/>
            <person name="Fitzgerald M."/>
            <person name="Haas B."/>
            <person name="Abouelleil A."/>
            <person name="Alvarado L."/>
            <person name="Arachchi H.M."/>
            <person name="Berlin A."/>
            <person name="Brown A."/>
            <person name="Chapman S.B."/>
            <person name="Chen Z."/>
            <person name="Dunbar C."/>
            <person name="Freedman E."/>
            <person name="Gearin G."/>
            <person name="Gellesch M."/>
            <person name="Goldberg J."/>
            <person name="Griggs A."/>
            <person name="Gujja S."/>
            <person name="Heiman D."/>
            <person name="Howarth C."/>
            <person name="Larson L."/>
            <person name="Lui A."/>
            <person name="MacDonald P.J.P."/>
            <person name="Mehta T."/>
            <person name="Montmayeur A."/>
            <person name="Murphy C."/>
            <person name="Neiman D."/>
            <person name="Pearson M."/>
            <person name="Priest M."/>
            <person name="Roberts A."/>
            <person name="Saif S."/>
            <person name="Shea T."/>
            <person name="Shenoy N."/>
            <person name="Sisk P."/>
            <person name="Stolte C."/>
            <person name="Sykes S."/>
            <person name="Yandava C."/>
            <person name="Wortman J."/>
            <person name="Nusbaum C."/>
            <person name="Birren B."/>
        </authorList>
    </citation>
    <scope>NUCLEOTIDE SEQUENCE</scope>
    <source>
        <strain evidence="4">ATCC 64411</strain>
    </source>
</reference>
<feature type="region of interest" description="Disordered" evidence="2">
    <location>
        <begin position="419"/>
        <end position="451"/>
    </location>
</feature>
<dbReference type="EMBL" id="ADBL01002512">
    <property type="status" value="NOT_ANNOTATED_CDS"/>
    <property type="molecule type" value="Genomic_DNA"/>
</dbReference>
<feature type="domain" description="Peptidase C1A papain C-terminal" evidence="3">
    <location>
        <begin position="41"/>
        <end position="256"/>
    </location>
</feature>